<name>A0AAD3NS71_CRYJA</name>
<evidence type="ECO:0000313" key="1">
    <source>
        <dbReference type="EMBL" id="GLJ57793.1"/>
    </source>
</evidence>
<gene>
    <name evidence="1" type="ORF">SUGI_1373380</name>
    <name evidence="2" type="ORF">SUGI_1491420</name>
</gene>
<proteinExistence type="predicted"/>
<accession>A0AAD3NS71</accession>
<organism evidence="1 3">
    <name type="scientific">Cryptomeria japonica</name>
    <name type="common">Japanese cedar</name>
    <name type="synonym">Cupressus japonica</name>
    <dbReference type="NCBI Taxonomy" id="3369"/>
    <lineage>
        <taxon>Eukaryota</taxon>
        <taxon>Viridiplantae</taxon>
        <taxon>Streptophyta</taxon>
        <taxon>Embryophyta</taxon>
        <taxon>Tracheophyta</taxon>
        <taxon>Spermatophyta</taxon>
        <taxon>Pinopsida</taxon>
        <taxon>Pinidae</taxon>
        <taxon>Conifers II</taxon>
        <taxon>Cupressales</taxon>
        <taxon>Cupressaceae</taxon>
        <taxon>Cryptomeria</taxon>
    </lineage>
</organism>
<dbReference type="EMBL" id="BSEH01000190">
    <property type="protein sequence ID" value="GLJ57793.1"/>
    <property type="molecule type" value="Genomic_DNA"/>
</dbReference>
<comment type="caution">
    <text evidence="1">The sequence shown here is derived from an EMBL/GenBank/DDBJ whole genome shotgun (WGS) entry which is preliminary data.</text>
</comment>
<sequence>MRRSLHRPARIEPRATDFCKFIRRKCEPGIPRGVQGQHVGLKLVSPVVPNQLGPQPQGRPFGPVTGASVRALSGFSVQRSLVRS</sequence>
<reference evidence="1" key="1">
    <citation type="submission" date="2022-12" db="EMBL/GenBank/DDBJ databases">
        <title>Chromosome-Level Genome Assembly of Japanese Cedar (Cryptomeriajaponica D. Don).</title>
        <authorList>
            <person name="Fujino T."/>
            <person name="Yamaguchi K."/>
            <person name="Yokoyama T."/>
            <person name="Hamanaka T."/>
            <person name="Harazono Y."/>
            <person name="Kamada H."/>
            <person name="Kobayashi W."/>
            <person name="Ujino-Ihara T."/>
            <person name="Uchiyama K."/>
            <person name="Matsumoto A."/>
            <person name="Izuno A."/>
            <person name="Tsumura Y."/>
            <person name="Toyoda A."/>
            <person name="Shigenobu S."/>
            <person name="Moriguchi Y."/>
            <person name="Ueno S."/>
            <person name="Kasahara M."/>
        </authorList>
    </citation>
    <scope>NUCLEOTIDE SEQUENCE</scope>
</reference>
<dbReference type="Proteomes" id="UP001234787">
    <property type="component" value="Unassembled WGS sequence"/>
</dbReference>
<protein>
    <submittedName>
        <fullName evidence="1">Uncharacterized protein</fullName>
    </submittedName>
</protein>
<dbReference type="AlphaFoldDB" id="A0AAD3NS71"/>
<evidence type="ECO:0000313" key="2">
    <source>
        <dbReference type="EMBL" id="GLJ59076.1"/>
    </source>
</evidence>
<keyword evidence="3" id="KW-1185">Reference proteome</keyword>
<evidence type="ECO:0000313" key="3">
    <source>
        <dbReference type="Proteomes" id="UP001234787"/>
    </source>
</evidence>
<dbReference type="EMBL" id="BSEH01000685">
    <property type="protein sequence ID" value="GLJ59076.1"/>
    <property type="molecule type" value="Genomic_DNA"/>
</dbReference>